<dbReference type="InterPro" id="IPR036942">
    <property type="entry name" value="Beta-barrel_TonB_sf"/>
</dbReference>
<gene>
    <name evidence="11" type="ORF">I5907_01465</name>
</gene>
<dbReference type="Gene3D" id="2.60.40.1120">
    <property type="entry name" value="Carboxypeptidase-like, regulatory domain"/>
    <property type="match status" value="1"/>
</dbReference>
<accession>A0A931DXU3</accession>
<keyword evidence="5 9" id="KW-0732">Signal</keyword>
<keyword evidence="11" id="KW-0675">Receptor</keyword>
<dbReference type="Gene3D" id="2.170.130.10">
    <property type="entry name" value="TonB-dependent receptor, plug domain"/>
    <property type="match status" value="1"/>
</dbReference>
<dbReference type="SUPFAM" id="SSF49478">
    <property type="entry name" value="Cna protein B-type domain"/>
    <property type="match status" value="1"/>
</dbReference>
<evidence type="ECO:0000256" key="7">
    <source>
        <dbReference type="ARBA" id="ARBA00023237"/>
    </source>
</evidence>
<evidence type="ECO:0000256" key="2">
    <source>
        <dbReference type="ARBA" id="ARBA00022448"/>
    </source>
</evidence>
<proteinExistence type="inferred from homology"/>
<comment type="subcellular location">
    <subcellularLocation>
        <location evidence="1 8">Cell outer membrane</location>
        <topology evidence="1 8">Multi-pass membrane protein</topology>
    </subcellularLocation>
</comment>
<dbReference type="InterPro" id="IPR037066">
    <property type="entry name" value="Plug_dom_sf"/>
</dbReference>
<sequence>MKLLLTIISCTLITAIYAQPPGGGFNRQGAGGQNMNMGHIFGKIIDDKTNKGIEGATIQLLGKKFDTATRAMRDYNAATLLTEKNGDFNIENLSLFGNYTIRISAIGYVDYSDTVSFGFKRPQPGAAQQGNQQERMQQMMNATDKDLGNIKLTASEANLGNVTVTAAAKPFFEMGVDRKVFNVDKNIVSSGQSATELMKQIPSLNVDIDGNVTMRNASPTLFVDGRPTTLTLDQIPADIIDKVELVTNPSAKYDASGGNAGILNIVLKKNKKTGYNGGIRGGIDSRGKVNTGIDINVRQNKLNFFLSGSYNQRKSKSTSYINRDNFFDPPSNILQNSNSVNEGYFAFIRGGFDYLIDNRNTLSVSGNFNRGQFNSDEDQVIDSTIGGLLATHSMRTAFSERNFKNYGAQLSFRHNFRENGHNITADVNYNSSTNDNIGDYKTNYYLPNTIAFKYPSLLQQTLGSGFNKFITVQSDYENQLNENMKIEAGVRGALRNFENLNEQYVYDYTNSKYELLPSISSKYKFTDQVYAVYTTYSLKAKKWTYQLGLRLESSNYDGTLLGKDSSFSVKYPVSLFPSAFITYRLAEKQDIQINYSRRINRPNFFQLMPFIDNSDPLNISIGNPGLNPEFTNSFEFNYNYAYIKGANLLISAYYKRTSNLITNYIYRDVNPDTSINKNDSVYYTTYVNADNSRSFGLEFTNRITIAKFWDFTTNLNLFNSKINGGSAQSNISTERWSWFFKVNNNFKLPKGFSIQLSGDYQARTVLPANSGGGRGPGGGGFFGGAITTAQGYIDPRYSFDAAIKKDWSWKSGESLSITLSMNDFMRTQLFKTYSESDYFKQYSERRRDPQVLRLNVNYRFGKFDANIFKRRNNKADSGGGGEMMQ</sequence>
<evidence type="ECO:0000256" key="4">
    <source>
        <dbReference type="ARBA" id="ARBA00022692"/>
    </source>
</evidence>
<dbReference type="PANTHER" id="PTHR30069">
    <property type="entry name" value="TONB-DEPENDENT OUTER MEMBRANE RECEPTOR"/>
    <property type="match status" value="1"/>
</dbReference>
<keyword evidence="6 8" id="KW-0472">Membrane</keyword>
<organism evidence="11 12">
    <name type="scientific">Panacibacter microcysteis</name>
    <dbReference type="NCBI Taxonomy" id="2793269"/>
    <lineage>
        <taxon>Bacteria</taxon>
        <taxon>Pseudomonadati</taxon>
        <taxon>Bacteroidota</taxon>
        <taxon>Chitinophagia</taxon>
        <taxon>Chitinophagales</taxon>
        <taxon>Chitinophagaceae</taxon>
        <taxon>Panacibacter</taxon>
    </lineage>
</organism>
<dbReference type="GO" id="GO:0015344">
    <property type="term" value="F:siderophore uptake transmembrane transporter activity"/>
    <property type="evidence" value="ECO:0007669"/>
    <property type="project" value="TreeGrafter"/>
</dbReference>
<dbReference type="InterPro" id="IPR041700">
    <property type="entry name" value="OMP_b-brl_3"/>
</dbReference>
<keyword evidence="3 8" id="KW-1134">Transmembrane beta strand</keyword>
<evidence type="ECO:0000259" key="10">
    <source>
        <dbReference type="Pfam" id="PF14905"/>
    </source>
</evidence>
<evidence type="ECO:0000256" key="1">
    <source>
        <dbReference type="ARBA" id="ARBA00004571"/>
    </source>
</evidence>
<evidence type="ECO:0000256" key="6">
    <source>
        <dbReference type="ARBA" id="ARBA00023136"/>
    </source>
</evidence>
<dbReference type="Proteomes" id="UP000628448">
    <property type="component" value="Unassembled WGS sequence"/>
</dbReference>
<evidence type="ECO:0000256" key="8">
    <source>
        <dbReference type="PROSITE-ProRule" id="PRU01360"/>
    </source>
</evidence>
<evidence type="ECO:0000256" key="5">
    <source>
        <dbReference type="ARBA" id="ARBA00022729"/>
    </source>
</evidence>
<dbReference type="Pfam" id="PF14905">
    <property type="entry name" value="OMP_b-brl_3"/>
    <property type="match status" value="1"/>
</dbReference>
<dbReference type="AlphaFoldDB" id="A0A931DXU3"/>
<comment type="caution">
    <text evidence="11">The sequence shown here is derived from an EMBL/GenBank/DDBJ whole genome shotgun (WGS) entry which is preliminary data.</text>
</comment>
<feature type="chain" id="PRO_5037367083" evidence="9">
    <location>
        <begin position="19"/>
        <end position="885"/>
    </location>
</feature>
<keyword evidence="4 8" id="KW-0812">Transmembrane</keyword>
<keyword evidence="7 8" id="KW-0998">Cell outer membrane</keyword>
<evidence type="ECO:0000256" key="9">
    <source>
        <dbReference type="SAM" id="SignalP"/>
    </source>
</evidence>
<reference evidence="11" key="1">
    <citation type="submission" date="2020-11" db="EMBL/GenBank/DDBJ databases">
        <title>Bacterial whole genome sequence for Panacibacter sp. DH6.</title>
        <authorList>
            <person name="Le V."/>
            <person name="Ko S."/>
            <person name="Ahn C.-Y."/>
            <person name="Oh H.-M."/>
        </authorList>
    </citation>
    <scope>NUCLEOTIDE SEQUENCE</scope>
    <source>
        <strain evidence="11">DH6</strain>
    </source>
</reference>
<dbReference type="GO" id="GO:0009279">
    <property type="term" value="C:cell outer membrane"/>
    <property type="evidence" value="ECO:0007669"/>
    <property type="project" value="UniProtKB-SubCell"/>
</dbReference>
<name>A0A931DXU3_9BACT</name>
<evidence type="ECO:0000256" key="3">
    <source>
        <dbReference type="ARBA" id="ARBA00022452"/>
    </source>
</evidence>
<feature type="domain" description="Outer membrane protein beta-barrel" evidence="10">
    <location>
        <begin position="414"/>
        <end position="858"/>
    </location>
</feature>
<keyword evidence="2 8" id="KW-0813">Transport</keyword>
<evidence type="ECO:0000313" key="11">
    <source>
        <dbReference type="EMBL" id="MBG9374887.1"/>
    </source>
</evidence>
<dbReference type="PANTHER" id="PTHR30069:SF29">
    <property type="entry name" value="HEMOGLOBIN AND HEMOGLOBIN-HAPTOGLOBIN-BINDING PROTEIN 1-RELATED"/>
    <property type="match status" value="1"/>
</dbReference>
<dbReference type="RefSeq" id="WP_196988974.1">
    <property type="nucleotide sequence ID" value="NZ_JADWYR010000001.1"/>
</dbReference>
<comment type="similarity">
    <text evidence="8">Belongs to the TonB-dependent receptor family.</text>
</comment>
<dbReference type="GO" id="GO:0044718">
    <property type="term" value="P:siderophore transmembrane transport"/>
    <property type="evidence" value="ECO:0007669"/>
    <property type="project" value="TreeGrafter"/>
</dbReference>
<evidence type="ECO:0000313" key="12">
    <source>
        <dbReference type="Proteomes" id="UP000628448"/>
    </source>
</evidence>
<keyword evidence="12" id="KW-1185">Reference proteome</keyword>
<dbReference type="PROSITE" id="PS52016">
    <property type="entry name" value="TONB_DEPENDENT_REC_3"/>
    <property type="match status" value="1"/>
</dbReference>
<dbReference type="SUPFAM" id="SSF56935">
    <property type="entry name" value="Porins"/>
    <property type="match status" value="1"/>
</dbReference>
<dbReference type="Gene3D" id="2.40.170.20">
    <property type="entry name" value="TonB-dependent receptor, beta-barrel domain"/>
    <property type="match status" value="1"/>
</dbReference>
<protein>
    <submittedName>
        <fullName evidence="11">TonB-dependent receptor</fullName>
    </submittedName>
</protein>
<dbReference type="InterPro" id="IPR039426">
    <property type="entry name" value="TonB-dep_rcpt-like"/>
</dbReference>
<feature type="signal peptide" evidence="9">
    <location>
        <begin position="1"/>
        <end position="18"/>
    </location>
</feature>
<dbReference type="EMBL" id="JADWYR010000001">
    <property type="protein sequence ID" value="MBG9374887.1"/>
    <property type="molecule type" value="Genomic_DNA"/>
</dbReference>